<gene>
    <name evidence="2" type="ORF">ALECFALPRED_011066</name>
</gene>
<feature type="region of interest" description="Disordered" evidence="1">
    <location>
        <begin position="353"/>
        <end position="373"/>
    </location>
</feature>
<dbReference type="AlphaFoldDB" id="A0A8H3J9L1"/>
<comment type="caution">
    <text evidence="2">The sequence shown here is derived from an EMBL/GenBank/DDBJ whole genome shotgun (WGS) entry which is preliminary data.</text>
</comment>
<organism evidence="2 3">
    <name type="scientific">Alectoria fallacina</name>
    <dbReference type="NCBI Taxonomy" id="1903189"/>
    <lineage>
        <taxon>Eukaryota</taxon>
        <taxon>Fungi</taxon>
        <taxon>Dikarya</taxon>
        <taxon>Ascomycota</taxon>
        <taxon>Pezizomycotina</taxon>
        <taxon>Lecanoromycetes</taxon>
        <taxon>OSLEUM clade</taxon>
        <taxon>Lecanoromycetidae</taxon>
        <taxon>Lecanorales</taxon>
        <taxon>Lecanorineae</taxon>
        <taxon>Parmeliaceae</taxon>
        <taxon>Alectoria</taxon>
    </lineage>
</organism>
<dbReference type="Proteomes" id="UP000664203">
    <property type="component" value="Unassembled WGS sequence"/>
</dbReference>
<evidence type="ECO:0000256" key="1">
    <source>
        <dbReference type="SAM" id="MobiDB-lite"/>
    </source>
</evidence>
<sequence length="373" mass="40853">MCENRFQTYAHGFAYPPEPRHDQDPNDFVQHPLSPSTCSPTPSSLHNFVSPSLPESHFRESGSLNWDDMRDSYDVQKSIHGLSQLGKHNYDNGYPNCPWPNPQRGMKNTPWRELGQCLPLSLHGHPLNMRTHVDSNMTSSFGIRENHCLAPACGMSHCYTGYLATDGNEIEGNSNVQSKSYSTLEARSLRVENGMPYNSFTITGGLHSYQAAEIGQNLAVPDYDCTANVLSPFGHPVTELCNPSYSPDHDAFFEEGLPTSCSPNDYSGIGSLFQLDKTPEFEGNPFMDPVCLQDVSTGLDLHPRQHHSWPAKLANPNSPYCDFSIPITRTGRAVMPTMATTGSASAMSCFSAGPTTSSTISPSVAARGDKSPQ</sequence>
<proteinExistence type="predicted"/>
<dbReference type="EMBL" id="CAJPDR010000971">
    <property type="protein sequence ID" value="CAF9943327.1"/>
    <property type="molecule type" value="Genomic_DNA"/>
</dbReference>
<accession>A0A8H3J9L1</accession>
<protein>
    <submittedName>
        <fullName evidence="2">Uncharacterized protein</fullName>
    </submittedName>
</protein>
<reference evidence="2" key="1">
    <citation type="submission" date="2021-03" db="EMBL/GenBank/DDBJ databases">
        <authorList>
            <person name="Tagirdzhanova G."/>
        </authorList>
    </citation>
    <scope>NUCLEOTIDE SEQUENCE</scope>
</reference>
<name>A0A8H3J9L1_9LECA</name>
<feature type="compositionally biased region" description="Polar residues" evidence="1">
    <location>
        <begin position="353"/>
        <end position="362"/>
    </location>
</feature>
<keyword evidence="3" id="KW-1185">Reference proteome</keyword>
<dbReference type="OrthoDB" id="10411510at2759"/>
<evidence type="ECO:0000313" key="3">
    <source>
        <dbReference type="Proteomes" id="UP000664203"/>
    </source>
</evidence>
<evidence type="ECO:0000313" key="2">
    <source>
        <dbReference type="EMBL" id="CAF9943327.1"/>
    </source>
</evidence>